<protein>
    <submittedName>
        <fullName evidence="1">Uncharacterized protein</fullName>
    </submittedName>
</protein>
<proteinExistence type="predicted"/>
<accession>A0A120IE06</accession>
<dbReference type="RefSeq" id="WP_068205922.1">
    <property type="nucleotide sequence ID" value="NZ_CP013355.1"/>
</dbReference>
<dbReference type="OrthoDB" id="9802881at2"/>
<organism evidence="1 2">
    <name type="scientific">Lutibacter profundi</name>
    <dbReference type="NCBI Taxonomy" id="1622118"/>
    <lineage>
        <taxon>Bacteria</taxon>
        <taxon>Pseudomonadati</taxon>
        <taxon>Bacteroidota</taxon>
        <taxon>Flavobacteriia</taxon>
        <taxon>Flavobacteriales</taxon>
        <taxon>Flavobacteriaceae</taxon>
        <taxon>Lutibacter</taxon>
    </lineage>
</organism>
<dbReference type="Proteomes" id="UP000059672">
    <property type="component" value="Chromosome"/>
</dbReference>
<reference evidence="2" key="1">
    <citation type="submission" date="2015-12" db="EMBL/GenBank/DDBJ databases">
        <title>Complete genome sequence of Lutibacter profundus strain LP1.</title>
        <authorList>
            <person name="Wissuwa J."/>
            <person name="Le Moine Bauer S."/>
            <person name="Stokke R."/>
            <person name="Dahle H."/>
            <person name="Steen I.H."/>
        </authorList>
    </citation>
    <scope>NUCLEOTIDE SEQUENCE [LARGE SCALE GENOMIC DNA]</scope>
    <source>
        <strain evidence="2">LP1</strain>
    </source>
</reference>
<dbReference type="AlphaFoldDB" id="A0A120IE06"/>
<reference evidence="1 2" key="2">
    <citation type="journal article" date="2016" name="Int. J. Syst. Evol. Microbiol.">
        <title>Lutibacter profundi sp. nov., isolated from a deep-sea hydrothermal system on the Arctic Mid-Ocean Ridge and emended description of the genus Lutibacter.</title>
        <authorList>
            <person name="Le Moine Bauer S."/>
            <person name="Roalkvam I."/>
            <person name="Steen I.H."/>
            <person name="Dahle H."/>
        </authorList>
    </citation>
    <scope>NUCLEOTIDE SEQUENCE [LARGE SCALE GENOMIC DNA]</scope>
    <source>
        <strain evidence="1 2">LP1</strain>
    </source>
</reference>
<evidence type="ECO:0000313" key="2">
    <source>
        <dbReference type="Proteomes" id="UP000059672"/>
    </source>
</evidence>
<sequence>MNQIRKILAHSKKSTLYIYNFIIRKPYYKTSNNFWVQKIPYKKIDDRLSFFISECKNKNVLHFGCTDWPIFNSKNNLHIKLANVCKSIDGFDVDKEGIEHVDNVADFLKFISKIDATKFYITAPNCFSKSRIKNYHVEKNEFIEVVHPDHNCWYSPYTLKNQIEKYSTLEVKMVYLLEKGKMVCCEAMRK</sequence>
<dbReference type="KEGG" id="lut:Lupro_02310"/>
<dbReference type="EMBL" id="CP013355">
    <property type="protein sequence ID" value="AMC10152.1"/>
    <property type="molecule type" value="Genomic_DNA"/>
</dbReference>
<name>A0A120IE06_9FLAO</name>
<dbReference type="STRING" id="1622118.Lupro_02310"/>
<gene>
    <name evidence="1" type="ORF">Lupro_02310</name>
</gene>
<keyword evidence="2" id="KW-1185">Reference proteome</keyword>
<evidence type="ECO:0000313" key="1">
    <source>
        <dbReference type="EMBL" id="AMC10152.1"/>
    </source>
</evidence>